<organism evidence="1 2">
    <name type="scientific">Daphnia magna</name>
    <dbReference type="NCBI Taxonomy" id="35525"/>
    <lineage>
        <taxon>Eukaryota</taxon>
        <taxon>Metazoa</taxon>
        <taxon>Ecdysozoa</taxon>
        <taxon>Arthropoda</taxon>
        <taxon>Crustacea</taxon>
        <taxon>Branchiopoda</taxon>
        <taxon>Diplostraca</taxon>
        <taxon>Cladocera</taxon>
        <taxon>Anomopoda</taxon>
        <taxon>Daphniidae</taxon>
        <taxon>Daphnia</taxon>
    </lineage>
</organism>
<dbReference type="EMBL" id="LRGB01002128">
    <property type="protein sequence ID" value="KZS08994.1"/>
    <property type="molecule type" value="Genomic_DNA"/>
</dbReference>
<protein>
    <submittedName>
        <fullName evidence="1">Uncharacterized protein</fullName>
    </submittedName>
</protein>
<keyword evidence="2" id="KW-1185">Reference proteome</keyword>
<accession>A0A162DA63</accession>
<dbReference type="AlphaFoldDB" id="A0A162DA63"/>
<evidence type="ECO:0000313" key="1">
    <source>
        <dbReference type="EMBL" id="KZS08994.1"/>
    </source>
</evidence>
<name>A0A162DA63_9CRUS</name>
<gene>
    <name evidence="1" type="ORF">APZ42_026899</name>
</gene>
<dbReference type="Proteomes" id="UP000076858">
    <property type="component" value="Unassembled WGS sequence"/>
</dbReference>
<dbReference type="PROSITE" id="PS51257">
    <property type="entry name" value="PROKAR_LIPOPROTEIN"/>
    <property type="match status" value="1"/>
</dbReference>
<proteinExistence type="predicted"/>
<sequence length="95" mass="10702">MCRPNVLALYSSGEKRGVEEVGSLLNILQTFSSSCIVQSCQSQATTARVQNRVFLHLDLVIGKTVTNVWVPSNNVMGCQSQIRQEMKWMEKLKEK</sequence>
<reference evidence="1 2" key="1">
    <citation type="submission" date="2016-03" db="EMBL/GenBank/DDBJ databases">
        <title>EvidentialGene: Evidence-directed Construction of Genes on Genomes.</title>
        <authorList>
            <person name="Gilbert D.G."/>
            <person name="Choi J.-H."/>
            <person name="Mockaitis K."/>
            <person name="Colbourne J."/>
            <person name="Pfrender M."/>
        </authorList>
    </citation>
    <scope>NUCLEOTIDE SEQUENCE [LARGE SCALE GENOMIC DNA]</scope>
    <source>
        <strain evidence="1 2">Xinb3</strain>
        <tissue evidence="1">Complete organism</tissue>
    </source>
</reference>
<comment type="caution">
    <text evidence="1">The sequence shown here is derived from an EMBL/GenBank/DDBJ whole genome shotgun (WGS) entry which is preliminary data.</text>
</comment>
<evidence type="ECO:0000313" key="2">
    <source>
        <dbReference type="Proteomes" id="UP000076858"/>
    </source>
</evidence>